<evidence type="ECO:0000313" key="2">
    <source>
        <dbReference type="EMBL" id="MEQ2255497.1"/>
    </source>
</evidence>
<sequence>MALVTVQRSPTPSTSSSPCVSESGSGEDDRRSQPRRGQQRRCKADVGMWVREAALLIQGQIGNHSQTQSACVICLAIGAFCHPSERNDCICAAGREIFACLQGLIICVFTQVKVHNRMSY</sequence>
<keyword evidence="3" id="KW-1185">Reference proteome</keyword>
<proteinExistence type="predicted"/>
<dbReference type="Proteomes" id="UP001482620">
    <property type="component" value="Unassembled WGS sequence"/>
</dbReference>
<accession>A0ABV0VDX7</accession>
<organism evidence="2 3">
    <name type="scientific">Ilyodon furcidens</name>
    <name type="common">goldbreast splitfin</name>
    <dbReference type="NCBI Taxonomy" id="33524"/>
    <lineage>
        <taxon>Eukaryota</taxon>
        <taxon>Metazoa</taxon>
        <taxon>Chordata</taxon>
        <taxon>Craniata</taxon>
        <taxon>Vertebrata</taxon>
        <taxon>Euteleostomi</taxon>
        <taxon>Actinopterygii</taxon>
        <taxon>Neopterygii</taxon>
        <taxon>Teleostei</taxon>
        <taxon>Neoteleostei</taxon>
        <taxon>Acanthomorphata</taxon>
        <taxon>Ovalentaria</taxon>
        <taxon>Atherinomorphae</taxon>
        <taxon>Cyprinodontiformes</taxon>
        <taxon>Goodeidae</taxon>
        <taxon>Ilyodon</taxon>
    </lineage>
</organism>
<comment type="caution">
    <text evidence="2">The sequence shown here is derived from an EMBL/GenBank/DDBJ whole genome shotgun (WGS) entry which is preliminary data.</text>
</comment>
<feature type="compositionally biased region" description="Low complexity" evidence="1">
    <location>
        <begin position="1"/>
        <end position="24"/>
    </location>
</feature>
<protein>
    <submittedName>
        <fullName evidence="2">Uncharacterized protein</fullName>
    </submittedName>
</protein>
<dbReference type="EMBL" id="JAHRIQ010105493">
    <property type="protein sequence ID" value="MEQ2255497.1"/>
    <property type="molecule type" value="Genomic_DNA"/>
</dbReference>
<gene>
    <name evidence="2" type="ORF">ILYODFUR_014485</name>
</gene>
<evidence type="ECO:0000256" key="1">
    <source>
        <dbReference type="SAM" id="MobiDB-lite"/>
    </source>
</evidence>
<reference evidence="2 3" key="1">
    <citation type="submission" date="2021-06" db="EMBL/GenBank/DDBJ databases">
        <authorList>
            <person name="Palmer J.M."/>
        </authorList>
    </citation>
    <scope>NUCLEOTIDE SEQUENCE [LARGE SCALE GENOMIC DNA]</scope>
    <source>
        <strain evidence="3">if_2019</strain>
        <tissue evidence="2">Muscle</tissue>
    </source>
</reference>
<name>A0ABV0VDX7_9TELE</name>
<feature type="region of interest" description="Disordered" evidence="1">
    <location>
        <begin position="1"/>
        <end position="42"/>
    </location>
</feature>
<evidence type="ECO:0000313" key="3">
    <source>
        <dbReference type="Proteomes" id="UP001482620"/>
    </source>
</evidence>